<sequence>MVLWLRNLSFVRRRTIGKIRIRPTLSYEETVTAGQQLDLAGQISSSQSVINEVTTSGGTNQTVVDSPLVTQWMESVDILTRRVSELSQSVANVNAASAK</sequence>
<protein>
    <submittedName>
        <fullName evidence="1">Uncharacterized protein</fullName>
    </submittedName>
</protein>
<reference evidence="1" key="1">
    <citation type="submission" date="2020-04" db="EMBL/GenBank/DDBJ databases">
        <authorList>
            <person name="Alioto T."/>
            <person name="Alioto T."/>
            <person name="Gomez Garrido J."/>
        </authorList>
    </citation>
    <scope>NUCLEOTIDE SEQUENCE</scope>
    <source>
        <strain evidence="1">A484AB</strain>
    </source>
</reference>
<dbReference type="AlphaFoldDB" id="A0A6S7IYK4"/>
<evidence type="ECO:0000313" key="2">
    <source>
        <dbReference type="Proteomes" id="UP001152795"/>
    </source>
</evidence>
<evidence type="ECO:0000313" key="1">
    <source>
        <dbReference type="EMBL" id="CAB4023006.1"/>
    </source>
</evidence>
<accession>A0A6S7IYK4</accession>
<dbReference type="Proteomes" id="UP001152795">
    <property type="component" value="Unassembled WGS sequence"/>
</dbReference>
<gene>
    <name evidence="1" type="ORF">PACLA_8A024115</name>
</gene>
<dbReference type="EMBL" id="CACRXK020012268">
    <property type="protein sequence ID" value="CAB4023006.1"/>
    <property type="molecule type" value="Genomic_DNA"/>
</dbReference>
<name>A0A6S7IYK4_PARCT</name>
<organism evidence="1 2">
    <name type="scientific">Paramuricea clavata</name>
    <name type="common">Red gorgonian</name>
    <name type="synonym">Violescent sea-whip</name>
    <dbReference type="NCBI Taxonomy" id="317549"/>
    <lineage>
        <taxon>Eukaryota</taxon>
        <taxon>Metazoa</taxon>
        <taxon>Cnidaria</taxon>
        <taxon>Anthozoa</taxon>
        <taxon>Octocorallia</taxon>
        <taxon>Malacalcyonacea</taxon>
        <taxon>Plexauridae</taxon>
        <taxon>Paramuricea</taxon>
    </lineage>
</organism>
<comment type="caution">
    <text evidence="1">The sequence shown here is derived from an EMBL/GenBank/DDBJ whole genome shotgun (WGS) entry which is preliminary data.</text>
</comment>
<dbReference type="OrthoDB" id="116216at2759"/>
<keyword evidence="2" id="KW-1185">Reference proteome</keyword>
<proteinExistence type="predicted"/>